<proteinExistence type="predicted"/>
<sequence>MCHLVRVRLLSAAQGCNQASTLRLCARLSLLGTLLLSYQIPTAYCILLITVCTYSCRVESVS</sequence>
<evidence type="ECO:0000313" key="3">
    <source>
        <dbReference type="Proteomes" id="UP000246740"/>
    </source>
</evidence>
<keyword evidence="1" id="KW-1133">Transmembrane helix</keyword>
<feature type="transmembrane region" description="Helical" evidence="1">
    <location>
        <begin position="36"/>
        <end position="56"/>
    </location>
</feature>
<accession>A0A317XRV7</accession>
<dbReference type="InParanoid" id="A0A317XRV7"/>
<keyword evidence="3" id="KW-1185">Reference proteome</keyword>
<dbReference type="EMBL" id="KZ819191">
    <property type="protein sequence ID" value="PWZ00987.1"/>
    <property type="molecule type" value="Genomic_DNA"/>
</dbReference>
<gene>
    <name evidence="2" type="ORF">BCV70DRAFT_87252</name>
</gene>
<evidence type="ECO:0000313" key="2">
    <source>
        <dbReference type="EMBL" id="PWZ00987.1"/>
    </source>
</evidence>
<dbReference type="AlphaFoldDB" id="A0A317XRV7"/>
<protein>
    <submittedName>
        <fullName evidence="2">Uncharacterized protein</fullName>
    </submittedName>
</protein>
<keyword evidence="1" id="KW-0472">Membrane</keyword>
<evidence type="ECO:0000256" key="1">
    <source>
        <dbReference type="SAM" id="Phobius"/>
    </source>
</evidence>
<reference evidence="2 3" key="1">
    <citation type="journal article" date="2018" name="Mol. Biol. Evol.">
        <title>Broad Genomic Sampling Reveals a Smut Pathogenic Ancestry of the Fungal Clade Ustilaginomycotina.</title>
        <authorList>
            <person name="Kijpornyongpan T."/>
            <person name="Mondo S.J."/>
            <person name="Barry K."/>
            <person name="Sandor L."/>
            <person name="Lee J."/>
            <person name="Lipzen A."/>
            <person name="Pangilinan J."/>
            <person name="LaButti K."/>
            <person name="Hainaut M."/>
            <person name="Henrissat B."/>
            <person name="Grigoriev I.V."/>
            <person name="Spatafora J.W."/>
            <person name="Aime M.C."/>
        </authorList>
    </citation>
    <scope>NUCLEOTIDE SEQUENCE [LARGE SCALE GENOMIC DNA]</scope>
    <source>
        <strain evidence="2 3">MCA 3645</strain>
    </source>
</reference>
<name>A0A317XRV7_9BASI</name>
<keyword evidence="1" id="KW-0812">Transmembrane</keyword>
<organism evidence="2 3">
    <name type="scientific">Testicularia cyperi</name>
    <dbReference type="NCBI Taxonomy" id="1882483"/>
    <lineage>
        <taxon>Eukaryota</taxon>
        <taxon>Fungi</taxon>
        <taxon>Dikarya</taxon>
        <taxon>Basidiomycota</taxon>
        <taxon>Ustilaginomycotina</taxon>
        <taxon>Ustilaginomycetes</taxon>
        <taxon>Ustilaginales</taxon>
        <taxon>Anthracoideaceae</taxon>
        <taxon>Testicularia</taxon>
    </lineage>
</organism>
<dbReference type="Proteomes" id="UP000246740">
    <property type="component" value="Unassembled WGS sequence"/>
</dbReference>